<evidence type="ECO:0000313" key="4">
    <source>
        <dbReference type="Proteomes" id="UP000324748"/>
    </source>
</evidence>
<feature type="compositionally biased region" description="Basic and acidic residues" evidence="1">
    <location>
        <begin position="87"/>
        <end position="99"/>
    </location>
</feature>
<gene>
    <name evidence="3" type="ORF">PGT21_010528</name>
</gene>
<protein>
    <recommendedName>
        <fullName evidence="2">HTH psq-type domain-containing protein</fullName>
    </recommendedName>
</protein>
<dbReference type="Pfam" id="PF04218">
    <property type="entry name" value="CENP-B_N"/>
    <property type="match status" value="1"/>
</dbReference>
<dbReference type="Proteomes" id="UP000324748">
    <property type="component" value="Unassembled WGS sequence"/>
</dbReference>
<keyword evidence="4" id="KW-1185">Reference proteome</keyword>
<dbReference type="SUPFAM" id="SSF46689">
    <property type="entry name" value="Homeodomain-like"/>
    <property type="match status" value="1"/>
</dbReference>
<dbReference type="InterPro" id="IPR009057">
    <property type="entry name" value="Homeodomain-like_sf"/>
</dbReference>
<comment type="caution">
    <text evidence="3">The sequence shown here is derived from an EMBL/GenBank/DDBJ whole genome shotgun (WGS) entry which is preliminary data.</text>
</comment>
<sequence length="116" mass="12061">MGCSHGKPNLTTEQKARIAGMVEGGMSHGQVARKVGTGRTTVSAIVARSRAHRGTVETAPKTGRPRLNGQQDLLQLRRALASNPKSTLEEITVRHDPGVRDGAGGLSRGTNPGASG</sequence>
<evidence type="ECO:0000313" key="3">
    <source>
        <dbReference type="EMBL" id="KAA1108384.1"/>
    </source>
</evidence>
<reference evidence="3 4" key="1">
    <citation type="submission" date="2019-05" db="EMBL/GenBank/DDBJ databases">
        <title>Emergence of the Ug99 lineage of the wheat stem rust pathogen through somatic hybridization.</title>
        <authorList>
            <person name="Li F."/>
            <person name="Upadhyaya N.M."/>
            <person name="Sperschneider J."/>
            <person name="Matny O."/>
            <person name="Nguyen-Phuc H."/>
            <person name="Mago R."/>
            <person name="Raley C."/>
            <person name="Miller M.E."/>
            <person name="Silverstein K.A.T."/>
            <person name="Henningsen E."/>
            <person name="Hirsch C.D."/>
            <person name="Visser B."/>
            <person name="Pretorius Z.A."/>
            <person name="Steffenson B.J."/>
            <person name="Schwessinger B."/>
            <person name="Dodds P.N."/>
            <person name="Figueroa M."/>
        </authorList>
    </citation>
    <scope>NUCLEOTIDE SEQUENCE [LARGE SCALE GENOMIC DNA]</scope>
    <source>
        <strain evidence="3">21-0</strain>
    </source>
</reference>
<organism evidence="3 4">
    <name type="scientific">Puccinia graminis f. sp. tritici</name>
    <dbReference type="NCBI Taxonomy" id="56615"/>
    <lineage>
        <taxon>Eukaryota</taxon>
        <taxon>Fungi</taxon>
        <taxon>Dikarya</taxon>
        <taxon>Basidiomycota</taxon>
        <taxon>Pucciniomycotina</taxon>
        <taxon>Pucciniomycetes</taxon>
        <taxon>Pucciniales</taxon>
        <taxon>Pucciniaceae</taxon>
        <taxon>Puccinia</taxon>
    </lineage>
</organism>
<dbReference type="EMBL" id="VSWC01000028">
    <property type="protein sequence ID" value="KAA1108384.1"/>
    <property type="molecule type" value="Genomic_DNA"/>
</dbReference>
<proteinExistence type="predicted"/>
<dbReference type="InterPro" id="IPR007889">
    <property type="entry name" value="HTH_Psq"/>
</dbReference>
<dbReference type="AlphaFoldDB" id="A0A5B0Q5Z8"/>
<name>A0A5B0Q5Z8_PUCGR</name>
<evidence type="ECO:0000259" key="2">
    <source>
        <dbReference type="Pfam" id="PF04218"/>
    </source>
</evidence>
<dbReference type="GO" id="GO:0003677">
    <property type="term" value="F:DNA binding"/>
    <property type="evidence" value="ECO:0007669"/>
    <property type="project" value="InterPro"/>
</dbReference>
<feature type="domain" description="HTH psq-type" evidence="2">
    <location>
        <begin position="10"/>
        <end position="48"/>
    </location>
</feature>
<evidence type="ECO:0000256" key="1">
    <source>
        <dbReference type="SAM" id="MobiDB-lite"/>
    </source>
</evidence>
<accession>A0A5B0Q5Z8</accession>
<feature type="region of interest" description="Disordered" evidence="1">
    <location>
        <begin position="84"/>
        <end position="116"/>
    </location>
</feature>